<proteinExistence type="predicted"/>
<feature type="transmembrane region" description="Helical" evidence="1">
    <location>
        <begin position="12"/>
        <end position="32"/>
    </location>
</feature>
<dbReference type="KEGG" id="spar:SPRG_14174"/>
<dbReference type="RefSeq" id="XP_012209260.1">
    <property type="nucleotide sequence ID" value="XM_012353870.1"/>
</dbReference>
<evidence type="ECO:0000313" key="2">
    <source>
        <dbReference type="EMBL" id="KDO20026.1"/>
    </source>
</evidence>
<keyword evidence="1" id="KW-1133">Transmembrane helix</keyword>
<keyword evidence="3" id="KW-1185">Reference proteome</keyword>
<accession>A0A067C0C8</accession>
<dbReference type="GeneID" id="24135997"/>
<evidence type="ECO:0000256" key="1">
    <source>
        <dbReference type="SAM" id="Phobius"/>
    </source>
</evidence>
<feature type="transmembrane region" description="Helical" evidence="1">
    <location>
        <begin position="44"/>
        <end position="65"/>
    </location>
</feature>
<sequence>MSTLCVDGVGSFVPPAFGLYLVCGAALFSVLVEFRALSSKAALNWLMLAMGDIRASICTLLYAHYVA</sequence>
<reference evidence="2 3" key="1">
    <citation type="journal article" date="2013" name="PLoS Genet.">
        <title>Distinctive expansion of potential virulence genes in the genome of the oomycete fish pathogen Saprolegnia parasitica.</title>
        <authorList>
            <person name="Jiang R.H."/>
            <person name="de Bruijn I."/>
            <person name="Haas B.J."/>
            <person name="Belmonte R."/>
            <person name="Lobach L."/>
            <person name="Christie J."/>
            <person name="van den Ackerveken G."/>
            <person name="Bottin A."/>
            <person name="Bulone V."/>
            <person name="Diaz-Moreno S.M."/>
            <person name="Dumas B."/>
            <person name="Fan L."/>
            <person name="Gaulin E."/>
            <person name="Govers F."/>
            <person name="Grenville-Briggs L.J."/>
            <person name="Horner N.R."/>
            <person name="Levin J.Z."/>
            <person name="Mammella M."/>
            <person name="Meijer H.J."/>
            <person name="Morris P."/>
            <person name="Nusbaum C."/>
            <person name="Oome S."/>
            <person name="Phillips A.J."/>
            <person name="van Rooyen D."/>
            <person name="Rzeszutek E."/>
            <person name="Saraiva M."/>
            <person name="Secombes C.J."/>
            <person name="Seidl M.F."/>
            <person name="Snel B."/>
            <person name="Stassen J.H."/>
            <person name="Sykes S."/>
            <person name="Tripathy S."/>
            <person name="van den Berg H."/>
            <person name="Vega-Arreguin J.C."/>
            <person name="Wawra S."/>
            <person name="Young S.K."/>
            <person name="Zeng Q."/>
            <person name="Dieguez-Uribeondo J."/>
            <person name="Russ C."/>
            <person name="Tyler B.M."/>
            <person name="van West P."/>
        </authorList>
    </citation>
    <scope>NUCLEOTIDE SEQUENCE [LARGE SCALE GENOMIC DNA]</scope>
    <source>
        <strain evidence="2 3">CBS 223.65</strain>
    </source>
</reference>
<keyword evidence="1" id="KW-0812">Transmembrane</keyword>
<dbReference type="Proteomes" id="UP000030745">
    <property type="component" value="Unassembled WGS sequence"/>
</dbReference>
<dbReference type="VEuPathDB" id="FungiDB:SPRG_14174"/>
<name>A0A067C0C8_SAPPC</name>
<evidence type="ECO:0000313" key="3">
    <source>
        <dbReference type="Proteomes" id="UP000030745"/>
    </source>
</evidence>
<protein>
    <submittedName>
        <fullName evidence="2">Uncharacterized protein</fullName>
    </submittedName>
</protein>
<gene>
    <name evidence="2" type="ORF">SPRG_14174</name>
</gene>
<keyword evidence="1" id="KW-0472">Membrane</keyword>
<dbReference type="AlphaFoldDB" id="A0A067C0C8"/>
<organism evidence="2 3">
    <name type="scientific">Saprolegnia parasitica (strain CBS 223.65)</name>
    <dbReference type="NCBI Taxonomy" id="695850"/>
    <lineage>
        <taxon>Eukaryota</taxon>
        <taxon>Sar</taxon>
        <taxon>Stramenopiles</taxon>
        <taxon>Oomycota</taxon>
        <taxon>Saprolegniomycetes</taxon>
        <taxon>Saprolegniales</taxon>
        <taxon>Saprolegniaceae</taxon>
        <taxon>Saprolegnia</taxon>
    </lineage>
</organism>
<dbReference type="EMBL" id="KK583326">
    <property type="protein sequence ID" value="KDO20026.1"/>
    <property type="molecule type" value="Genomic_DNA"/>
</dbReference>